<protein>
    <submittedName>
        <fullName evidence="4">N-acetylglucosamine-6-phosphate deacetylase</fullName>
        <ecNumber evidence="4">3.5.1.25</ecNumber>
    </submittedName>
</protein>
<evidence type="ECO:0000256" key="2">
    <source>
        <dbReference type="ARBA" id="ARBA00022801"/>
    </source>
</evidence>
<dbReference type="EMBL" id="SIHI01000002">
    <property type="protein sequence ID" value="TWT55801.1"/>
    <property type="molecule type" value="Genomic_DNA"/>
</dbReference>
<evidence type="ECO:0000313" key="5">
    <source>
        <dbReference type="Proteomes" id="UP000317243"/>
    </source>
</evidence>
<dbReference type="GO" id="GO:0006046">
    <property type="term" value="P:N-acetylglucosamine catabolic process"/>
    <property type="evidence" value="ECO:0007669"/>
    <property type="project" value="TreeGrafter"/>
</dbReference>
<dbReference type="Pfam" id="PF01979">
    <property type="entry name" value="Amidohydro_1"/>
    <property type="match status" value="1"/>
</dbReference>
<name>A0A5C5X0I7_9PLAN</name>
<dbReference type="Gene3D" id="3.20.20.140">
    <property type="entry name" value="Metal-dependent hydrolases"/>
    <property type="match status" value="1"/>
</dbReference>
<keyword evidence="2 4" id="KW-0378">Hydrolase</keyword>
<evidence type="ECO:0000259" key="3">
    <source>
        <dbReference type="Pfam" id="PF01979"/>
    </source>
</evidence>
<accession>A0A5C5X0I7</accession>
<keyword evidence="5" id="KW-1185">Reference proteome</keyword>
<comment type="similarity">
    <text evidence="1">Belongs to the metallo-dependent hydrolases superfamily. NagA family.</text>
</comment>
<gene>
    <name evidence="4" type="primary">nagA</name>
    <name evidence="4" type="ORF">KOR42_26120</name>
</gene>
<proteinExistence type="inferred from homology"/>
<dbReference type="InterPro" id="IPR006680">
    <property type="entry name" value="Amidohydro-rel"/>
</dbReference>
<dbReference type="GO" id="GO:0008448">
    <property type="term" value="F:N-acetylglucosamine-6-phosphate deacetylase activity"/>
    <property type="evidence" value="ECO:0007669"/>
    <property type="project" value="UniProtKB-EC"/>
</dbReference>
<dbReference type="PANTHER" id="PTHR11113:SF14">
    <property type="entry name" value="N-ACETYLGLUCOSAMINE-6-PHOSPHATE DEACETYLASE"/>
    <property type="match status" value="1"/>
</dbReference>
<dbReference type="SUPFAM" id="SSF51556">
    <property type="entry name" value="Metallo-dependent hydrolases"/>
    <property type="match status" value="1"/>
</dbReference>
<dbReference type="EC" id="3.5.1.25" evidence="4"/>
<dbReference type="InterPro" id="IPR032466">
    <property type="entry name" value="Metal_Hydrolase"/>
</dbReference>
<dbReference type="PANTHER" id="PTHR11113">
    <property type="entry name" value="N-ACETYLGLUCOSAMINE-6-PHOSPHATE DEACETYLASE"/>
    <property type="match status" value="1"/>
</dbReference>
<comment type="caution">
    <text evidence="4">The sequence shown here is derived from an EMBL/GenBank/DDBJ whole genome shotgun (WGS) entry which is preliminary data.</text>
</comment>
<feature type="domain" description="Amidohydrolase-related" evidence="3">
    <location>
        <begin position="104"/>
        <end position="445"/>
    </location>
</feature>
<reference evidence="4 5" key="1">
    <citation type="submission" date="2019-02" db="EMBL/GenBank/DDBJ databases">
        <title>Deep-cultivation of Planctomycetes and their phenomic and genomic characterization uncovers novel biology.</title>
        <authorList>
            <person name="Wiegand S."/>
            <person name="Jogler M."/>
            <person name="Boedeker C."/>
            <person name="Pinto D."/>
            <person name="Vollmers J."/>
            <person name="Rivas-Marin E."/>
            <person name="Kohn T."/>
            <person name="Peeters S.H."/>
            <person name="Heuer A."/>
            <person name="Rast P."/>
            <person name="Oberbeckmann S."/>
            <person name="Bunk B."/>
            <person name="Jeske O."/>
            <person name="Meyerdierks A."/>
            <person name="Storesund J.E."/>
            <person name="Kallscheuer N."/>
            <person name="Luecker S."/>
            <person name="Lage O.M."/>
            <person name="Pohl T."/>
            <person name="Merkel B.J."/>
            <person name="Hornburger P."/>
            <person name="Mueller R.-W."/>
            <person name="Bruemmer F."/>
            <person name="Labrenz M."/>
            <person name="Spormann A.M."/>
            <person name="Op Den Camp H."/>
            <person name="Overmann J."/>
            <person name="Amann R."/>
            <person name="Jetten M.S.M."/>
            <person name="Mascher T."/>
            <person name="Medema M.H."/>
            <person name="Devos D.P."/>
            <person name="Kaster A.-K."/>
            <person name="Ovreas L."/>
            <person name="Rohde M."/>
            <person name="Galperin M.Y."/>
            <person name="Jogler C."/>
        </authorList>
    </citation>
    <scope>NUCLEOTIDE SEQUENCE [LARGE SCALE GENOMIC DNA]</scope>
    <source>
        <strain evidence="4 5">KOR42</strain>
    </source>
</reference>
<dbReference type="Proteomes" id="UP000317243">
    <property type="component" value="Unassembled WGS sequence"/>
</dbReference>
<evidence type="ECO:0000256" key="1">
    <source>
        <dbReference type="ARBA" id="ARBA00010716"/>
    </source>
</evidence>
<evidence type="ECO:0000313" key="4">
    <source>
        <dbReference type="EMBL" id="TWT55801.1"/>
    </source>
</evidence>
<sequence>MITKPLNRIIRRDSHEVSKPPWNETSRKPKLNRRDLAVGVPVGLEYLRCERRSCWRKPFTKHRNRFPMQILARDYRTGTPIEITIVGETIQKITAIDSAQDLPFVAPGLFDLQVNGYGGIWFSDENLTVEQVLKTLKQHFQHGITHLFPTLITNSQGALEHGFSIIRKACEQEQWADRMILGCHLEGPYISSEDGPRGAHPIDHVRKCSWEEVEALRKASGNRIRLVTLAPESEGAVELIRQAVNSNIAISIGHTAATSEEIARAVEAGATLSTHLGNGAHGTLRRHPNYIWDQLGEERLAASIISDGHHLPASVVRSIYYAKGPARTILTCDASGLAGCPPGEYDYHGGRFEVLAEGPIVIAGQRQLLAGSGVQTDVCVAKMIEMTGCTLEQAWTMATTNPARVCGVQCASLTAGAQADLTLFDHSTETHQLNIRSTIAQGRTVFDCNSSHSDN</sequence>
<dbReference type="AlphaFoldDB" id="A0A5C5X0I7"/>
<organism evidence="4 5">
    <name type="scientific">Thalassoglobus neptunius</name>
    <dbReference type="NCBI Taxonomy" id="1938619"/>
    <lineage>
        <taxon>Bacteria</taxon>
        <taxon>Pseudomonadati</taxon>
        <taxon>Planctomycetota</taxon>
        <taxon>Planctomycetia</taxon>
        <taxon>Planctomycetales</taxon>
        <taxon>Planctomycetaceae</taxon>
        <taxon>Thalassoglobus</taxon>
    </lineage>
</organism>